<organism evidence="1 2">
    <name type="scientific">Anabarilius grahami</name>
    <name type="common">Kanglang fish</name>
    <name type="synonym">Barilius grahami</name>
    <dbReference type="NCBI Taxonomy" id="495550"/>
    <lineage>
        <taxon>Eukaryota</taxon>
        <taxon>Metazoa</taxon>
        <taxon>Chordata</taxon>
        <taxon>Craniata</taxon>
        <taxon>Vertebrata</taxon>
        <taxon>Euteleostomi</taxon>
        <taxon>Actinopterygii</taxon>
        <taxon>Neopterygii</taxon>
        <taxon>Teleostei</taxon>
        <taxon>Ostariophysi</taxon>
        <taxon>Cypriniformes</taxon>
        <taxon>Xenocyprididae</taxon>
        <taxon>Xenocypridinae</taxon>
        <taxon>Xenocypridinae incertae sedis</taxon>
        <taxon>Anabarilius</taxon>
    </lineage>
</organism>
<accession>A0A3N0XJ93</accession>
<dbReference type="OrthoDB" id="9940490at2759"/>
<sequence length="146" mass="15616">MGGQGSLMHVGSEGWPAANILVPDTTAHLQWSSGVYASMGHGCFGKPLRTWGNLDEWDVLSIITSLGIKPHSNHNMTAEFRSVGGRTLWLSFPRVQAAEPAGASVPFLCCFWHGAPGPSPACTPSAYNPQPLPVTPTSYIHPHTQL</sequence>
<reference evidence="1 2" key="1">
    <citation type="submission" date="2018-10" db="EMBL/GenBank/DDBJ databases">
        <title>Genome assembly for a Yunnan-Guizhou Plateau 3E fish, Anabarilius grahami (Regan), and its evolutionary and genetic applications.</title>
        <authorList>
            <person name="Jiang W."/>
        </authorList>
    </citation>
    <scope>NUCLEOTIDE SEQUENCE [LARGE SCALE GENOMIC DNA]</scope>
    <source>
        <strain evidence="1">AG-KIZ</strain>
        <tissue evidence="1">Muscle</tissue>
    </source>
</reference>
<evidence type="ECO:0000313" key="1">
    <source>
        <dbReference type="EMBL" id="ROI36348.1"/>
    </source>
</evidence>
<dbReference type="EMBL" id="RJVU01072388">
    <property type="protein sequence ID" value="ROI36348.1"/>
    <property type="molecule type" value="Genomic_DNA"/>
</dbReference>
<gene>
    <name evidence="1" type="ORF">DPX16_11289</name>
</gene>
<name>A0A3N0XJ93_ANAGA</name>
<keyword evidence="2" id="KW-1185">Reference proteome</keyword>
<proteinExistence type="predicted"/>
<dbReference type="Proteomes" id="UP000281406">
    <property type="component" value="Unassembled WGS sequence"/>
</dbReference>
<dbReference type="AlphaFoldDB" id="A0A3N0XJ93"/>
<evidence type="ECO:0000313" key="2">
    <source>
        <dbReference type="Proteomes" id="UP000281406"/>
    </source>
</evidence>
<protein>
    <submittedName>
        <fullName evidence="1">Uncharacterized protein</fullName>
    </submittedName>
</protein>
<comment type="caution">
    <text evidence="1">The sequence shown here is derived from an EMBL/GenBank/DDBJ whole genome shotgun (WGS) entry which is preliminary data.</text>
</comment>